<feature type="compositionally biased region" description="Polar residues" evidence="1">
    <location>
        <begin position="66"/>
        <end position="79"/>
    </location>
</feature>
<gene>
    <name evidence="3" type="ORF">Q3M24_03735</name>
</gene>
<dbReference type="EMBL" id="CP159373">
    <property type="protein sequence ID" value="XCN73878.1"/>
    <property type="molecule type" value="Genomic_DNA"/>
</dbReference>
<proteinExistence type="predicted"/>
<evidence type="ECO:0000313" key="3">
    <source>
        <dbReference type="EMBL" id="XCN73878.1"/>
    </source>
</evidence>
<dbReference type="KEGG" id="eaj:Q3M24_03735"/>
<feature type="domain" description="Response receiver" evidence="2">
    <location>
        <begin position="18"/>
        <end position="211"/>
    </location>
</feature>
<reference evidence="3" key="2">
    <citation type="submission" date="2024-06" db="EMBL/GenBank/DDBJ databases">
        <authorList>
            <person name="Plum-Jensen L.E."/>
            <person name="Schramm A."/>
            <person name="Marshall I.P.G."/>
        </authorList>
    </citation>
    <scope>NUCLEOTIDE SEQUENCE</scope>
    <source>
        <strain evidence="3">Rat1</strain>
    </source>
</reference>
<evidence type="ECO:0000259" key="2">
    <source>
        <dbReference type="Pfam" id="PF19192"/>
    </source>
</evidence>
<accession>A0AAU8LYC8</accession>
<reference evidence="3" key="1">
    <citation type="journal article" date="2024" name="Syst. Appl. Microbiol.">
        <title>First single-strain enrichments of Electrothrix cable bacteria, description of E. aestuarii sp. nov. and E. rattekaaiensis sp. nov., and proposal of a cable bacteria taxonomy following the rules of the SeqCode.</title>
        <authorList>
            <person name="Plum-Jensen L.E."/>
            <person name="Schramm A."/>
            <person name="Marshall I.P.G."/>
        </authorList>
    </citation>
    <scope>NUCLEOTIDE SEQUENCE</scope>
    <source>
        <strain evidence="3">Rat1</strain>
    </source>
</reference>
<name>A0AAU8LYC8_9BACT</name>
<organism evidence="3">
    <name type="scientific">Candidatus Electrothrix aestuarii</name>
    <dbReference type="NCBI Taxonomy" id="3062594"/>
    <lineage>
        <taxon>Bacteria</taxon>
        <taxon>Pseudomonadati</taxon>
        <taxon>Thermodesulfobacteriota</taxon>
        <taxon>Desulfobulbia</taxon>
        <taxon>Desulfobulbales</taxon>
        <taxon>Desulfobulbaceae</taxon>
        <taxon>Candidatus Electrothrix</taxon>
    </lineage>
</organism>
<dbReference type="Pfam" id="PF19192">
    <property type="entry name" value="Response_reg_2"/>
    <property type="match status" value="1"/>
</dbReference>
<dbReference type="InterPro" id="IPR043834">
    <property type="entry name" value="REC"/>
</dbReference>
<feature type="region of interest" description="Disordered" evidence="1">
    <location>
        <begin position="39"/>
        <end position="81"/>
    </location>
</feature>
<dbReference type="AlphaFoldDB" id="A0AAU8LYC8"/>
<protein>
    <submittedName>
        <fullName evidence="3">Response regulator receiver domain</fullName>
    </submittedName>
</protein>
<evidence type="ECO:0000256" key="1">
    <source>
        <dbReference type="SAM" id="MobiDB-lite"/>
    </source>
</evidence>
<sequence>MNKVSTLGDFTRKAVEDFIQTVVFIDDKIYTSYSDLSLNDEKKKQVTSPGRRKPATKSAAEKKDPSAQSLASSEDNPNFSPHDIQASFAKKRIVCSLHQPRKTDTVSETSIVYKLCSAADIVIVDWNLHGDIERAKTLVENLVVQSLKENPHQLRLVLVYTDTPNLFHIADQLSERLSEKVPDEIEDNPADKGLAFHTSSARVVVFGKPTQRLPEFKDFEVEEKDLADRAIAEFCKLADGMLQGCILQGLAAIRKNSRKVLTRFHSGLDGAFLTHRALGLPHEEAFDHITPLLVAELEAILEDSLETPLVNDGVLKDWCDNHVVGKHIENKISGVDIHEFTYRFCCTGYEVLNIRGLQNKPAKKQLPNTLCPDNKANPPSADQSSMSELAILMSQKAHYKSKRNCLKLGTVLRECSGGERYLLCLQPVCDSVRLSGSKPFLFCYLDVSSNNKKVTHIIPEGEEYCELSFNPCKENRLLIAFSANHKETVSEKKGTGIFLDDKQNKYKWIAQLKPDHAQQAAEKFARELSRVGLTESEWLRLRAK</sequence>